<protein>
    <recommendedName>
        <fullName evidence="2">HNH endonuclease 5 domain-containing protein</fullName>
    </recommendedName>
</protein>
<dbReference type="InterPro" id="IPR029471">
    <property type="entry name" value="HNH_5"/>
</dbReference>
<evidence type="ECO:0000313" key="4">
    <source>
        <dbReference type="Proteomes" id="UP000095766"/>
    </source>
</evidence>
<dbReference type="EMBL" id="CZAO01000003">
    <property type="protein sequence ID" value="CUP11021.1"/>
    <property type="molecule type" value="Genomic_DNA"/>
</dbReference>
<dbReference type="Proteomes" id="UP000095766">
    <property type="component" value="Unassembled WGS sequence"/>
</dbReference>
<evidence type="ECO:0000313" key="3">
    <source>
        <dbReference type="EMBL" id="CUP11021.1"/>
    </source>
</evidence>
<dbReference type="Pfam" id="PF14279">
    <property type="entry name" value="HNH_5"/>
    <property type="match status" value="1"/>
</dbReference>
<gene>
    <name evidence="3" type="ORF">ERS852510_00856</name>
</gene>
<feature type="transmembrane region" description="Helical" evidence="1">
    <location>
        <begin position="341"/>
        <end position="360"/>
    </location>
</feature>
<organism evidence="3 4">
    <name type="scientific">Bacteroides uniformis</name>
    <dbReference type="NCBI Taxonomy" id="820"/>
    <lineage>
        <taxon>Bacteria</taxon>
        <taxon>Pseudomonadati</taxon>
        <taxon>Bacteroidota</taxon>
        <taxon>Bacteroidia</taxon>
        <taxon>Bacteroidales</taxon>
        <taxon>Bacteroidaceae</taxon>
        <taxon>Bacteroides</taxon>
    </lineage>
</organism>
<keyword evidence="1" id="KW-0812">Transmembrane</keyword>
<reference evidence="3 4" key="1">
    <citation type="submission" date="2015-09" db="EMBL/GenBank/DDBJ databases">
        <authorList>
            <consortium name="Pathogen Informatics"/>
        </authorList>
    </citation>
    <scope>NUCLEOTIDE SEQUENCE [LARGE SCALE GENOMIC DNA]</scope>
    <source>
        <strain evidence="3 4">2789STDY5834898</strain>
    </source>
</reference>
<keyword evidence="1" id="KW-0472">Membrane</keyword>
<dbReference type="AlphaFoldDB" id="A0A174KJN1"/>
<name>A0A174KJN1_BACUN</name>
<proteinExistence type="predicted"/>
<feature type="domain" description="HNH endonuclease 5" evidence="2">
    <location>
        <begin position="150"/>
        <end position="203"/>
    </location>
</feature>
<accession>A0A174KJN1</accession>
<keyword evidence="1" id="KW-1133">Transmembrane helix</keyword>
<evidence type="ECO:0000259" key="2">
    <source>
        <dbReference type="Pfam" id="PF14279"/>
    </source>
</evidence>
<evidence type="ECO:0000256" key="1">
    <source>
        <dbReference type="SAM" id="Phobius"/>
    </source>
</evidence>
<sequence length="432" mass="50029">MIITIVSLIDQFLNINIPTYKDYRFFSYLFESNTKGDILRVQVASKKFKSRLKIFDELSRANRKYLAIKAVFDRIPEDSKFIVVPGKIDDTILLYHLRNEVDKLNGIEDTTSNLDKTISQIASLYYTQSFNGNAKRRQYIGETDKSNRKCRFCGQQVPIVSFNNTAHAISESLGNKSIICREECDNCNERFSRTIEPDIANMLSSLLTIYSIHGKNGIRTTAGKNFKLSLNEATKSDTNVGTITIQLQQKFPENIEDFFKEQLSLDASTLKYIPQNVYKCLCKYVVSVVNKRYLADFRKTIDWINSTTRYCKLPIVAIGDAQIKMEAPHLIVSIRKTNNYNYPYCFALFAIANTIFAFIIPFTSKDKYHFTTPKKYKIFQEMIQSWYNGIKWSFNKLSSSQRTYTRVDFTLQIPPECKLGKDYFVLNKKNNL</sequence>
<dbReference type="RefSeq" id="WP_057252663.1">
    <property type="nucleotide sequence ID" value="NZ_CZAO01000003.1"/>
</dbReference>